<keyword evidence="5" id="KW-0460">Magnesium</keyword>
<dbReference type="EMBL" id="PEBX01000012">
    <property type="protein sequence ID" value="PTQ57135.1"/>
    <property type="molecule type" value="Genomic_DNA"/>
</dbReference>
<dbReference type="GO" id="GO:0016757">
    <property type="term" value="F:glycosyltransferase activity"/>
    <property type="evidence" value="ECO:0007669"/>
    <property type="project" value="UniProtKB-KW"/>
</dbReference>
<proteinExistence type="inferred from homology"/>
<reference evidence="12" key="1">
    <citation type="journal article" date="2018" name="Sci. Rep.">
        <title>Lignite coal burning seam in the remote Altai Mountains harbors a hydrogen-driven thermophilic microbial community.</title>
        <authorList>
            <person name="Kadnikov V.V."/>
            <person name="Mardanov A.V."/>
            <person name="Ivasenko D.A."/>
            <person name="Antsiferov D.V."/>
            <person name="Beletsky A.V."/>
            <person name="Karnachuk O.V."/>
            <person name="Ravin N.V."/>
        </authorList>
    </citation>
    <scope>NUCLEOTIDE SEQUENCE [LARGE SCALE GENOMIC DNA]</scope>
</reference>
<dbReference type="Proteomes" id="UP000244338">
    <property type="component" value="Unassembled WGS sequence"/>
</dbReference>
<dbReference type="EC" id="2.4.1.266" evidence="6"/>
<dbReference type="AlphaFoldDB" id="A0A2R6Y3C5"/>
<evidence type="ECO:0000256" key="8">
    <source>
        <dbReference type="ARBA" id="ARBA00048689"/>
    </source>
</evidence>
<evidence type="ECO:0000256" key="4">
    <source>
        <dbReference type="ARBA" id="ARBA00022679"/>
    </source>
</evidence>
<comment type="caution">
    <text evidence="11">The sequence shown here is derived from an EMBL/GenBank/DDBJ whole genome shotgun (WGS) entry which is preliminary data.</text>
</comment>
<dbReference type="InterPro" id="IPR029044">
    <property type="entry name" value="Nucleotide-diphossugar_trans"/>
</dbReference>
<feature type="domain" description="Glycosyltransferase 2-like" evidence="10">
    <location>
        <begin position="4"/>
        <end position="102"/>
    </location>
</feature>
<dbReference type="Gene3D" id="3.90.550.10">
    <property type="entry name" value="Spore Coat Polysaccharide Biosynthesis Protein SpsA, Chain A"/>
    <property type="match status" value="1"/>
</dbReference>
<organism evidence="11 12">
    <name type="scientific">Candidatus Carbonibacillus altaicus</name>
    <dbReference type="NCBI Taxonomy" id="2163959"/>
    <lineage>
        <taxon>Bacteria</taxon>
        <taxon>Bacillati</taxon>
        <taxon>Bacillota</taxon>
        <taxon>Bacilli</taxon>
        <taxon>Bacillales</taxon>
        <taxon>Candidatus Carbonibacillus</taxon>
    </lineage>
</organism>
<evidence type="ECO:0000256" key="6">
    <source>
        <dbReference type="ARBA" id="ARBA00039022"/>
    </source>
</evidence>
<dbReference type="PANTHER" id="PTHR48090">
    <property type="entry name" value="UNDECAPRENYL-PHOSPHATE 4-DEOXY-4-FORMAMIDO-L-ARABINOSE TRANSFERASE-RELATED"/>
    <property type="match status" value="1"/>
</dbReference>
<comment type="catalytic activity">
    <reaction evidence="9">
        <text>an NDP-alpha-D-glucose + (2R)-3-phosphoglycerate = (2R)-2-O-(alpha-D-glucopyranosyl)-3-phospho-glycerate + a ribonucleoside 5'-diphosphate + H(+)</text>
        <dbReference type="Rhea" id="RHEA:47244"/>
        <dbReference type="ChEBI" id="CHEBI:15378"/>
        <dbReference type="ChEBI" id="CHEBI:57930"/>
        <dbReference type="ChEBI" id="CHEBI:58272"/>
        <dbReference type="ChEBI" id="CHEBI:62600"/>
        <dbReference type="ChEBI" id="CHEBI:76533"/>
        <dbReference type="EC" id="2.4.1.266"/>
    </reaction>
    <physiologicalReaction direction="left-to-right" evidence="9">
        <dbReference type="Rhea" id="RHEA:47245"/>
    </physiologicalReaction>
</comment>
<comment type="cofactor">
    <cofactor evidence="1">
        <name>Mg(2+)</name>
        <dbReference type="ChEBI" id="CHEBI:18420"/>
    </cofactor>
</comment>
<dbReference type="PANTHER" id="PTHR48090:SF10">
    <property type="entry name" value="GLUCOSYL-3-PHOSPHOGLYCERATE SYNTHASE"/>
    <property type="match status" value="1"/>
</dbReference>
<evidence type="ECO:0000256" key="9">
    <source>
        <dbReference type="ARBA" id="ARBA00048997"/>
    </source>
</evidence>
<dbReference type="InterPro" id="IPR050256">
    <property type="entry name" value="Glycosyltransferase_2"/>
</dbReference>
<evidence type="ECO:0000259" key="10">
    <source>
        <dbReference type="Pfam" id="PF00535"/>
    </source>
</evidence>
<name>A0A2R6Y3C5_9BACL</name>
<comment type="catalytic activity">
    <reaction evidence="8">
        <text>(2R)-3-phosphoglycerate + UDP-alpha-D-glucose = (2R)-2-O-(alpha-D-glucopyranosyl)-3-phospho-glycerate + UDP + H(+)</text>
        <dbReference type="Rhea" id="RHEA:31319"/>
        <dbReference type="ChEBI" id="CHEBI:15378"/>
        <dbReference type="ChEBI" id="CHEBI:58223"/>
        <dbReference type="ChEBI" id="CHEBI:58272"/>
        <dbReference type="ChEBI" id="CHEBI:58885"/>
        <dbReference type="ChEBI" id="CHEBI:62600"/>
        <dbReference type="EC" id="2.4.1.266"/>
    </reaction>
    <physiologicalReaction direction="left-to-right" evidence="8">
        <dbReference type="Rhea" id="RHEA:31320"/>
    </physiologicalReaction>
</comment>
<dbReference type="SUPFAM" id="SSF53448">
    <property type="entry name" value="Nucleotide-diphospho-sugar transferases"/>
    <property type="match status" value="1"/>
</dbReference>
<sequence length="229" mass="26015">MKTSIIIPSYNMAESLKATVDALLENPFFDEIVIVDDGSRDRTSSLDWPKGVRTVRLARNHGKGYALSQGIVAASHERLILTDADLAGEAPKLRRFLDMSADVLPYIIGVLPRSEQGGLGLVERWSRQAIYERTGLKLKAPLSGQRLILRRWLLPYTRSFPVGWGIEVYLTLLLARLRLYPLEVDLPIRHVGRGRNFSGFLHRGRQGLDIMRVLARWDAEYKMRGRHAK</sequence>
<dbReference type="InterPro" id="IPR001173">
    <property type="entry name" value="Glyco_trans_2-like"/>
</dbReference>
<evidence type="ECO:0000256" key="7">
    <source>
        <dbReference type="ARBA" id="ARBA00040894"/>
    </source>
</evidence>
<gene>
    <name evidence="11" type="ORF">BSOLF_2167</name>
</gene>
<evidence type="ECO:0000256" key="3">
    <source>
        <dbReference type="ARBA" id="ARBA00022676"/>
    </source>
</evidence>
<protein>
    <recommendedName>
        <fullName evidence="7">Glucosyl-3-phosphoglycerate synthase</fullName>
        <ecNumber evidence="6">2.4.1.266</ecNumber>
    </recommendedName>
</protein>
<evidence type="ECO:0000256" key="5">
    <source>
        <dbReference type="ARBA" id="ARBA00022842"/>
    </source>
</evidence>
<keyword evidence="4 11" id="KW-0808">Transferase</keyword>
<evidence type="ECO:0000313" key="11">
    <source>
        <dbReference type="EMBL" id="PTQ57135.1"/>
    </source>
</evidence>
<accession>A0A2R6Y3C5</accession>
<evidence type="ECO:0000313" key="12">
    <source>
        <dbReference type="Proteomes" id="UP000244338"/>
    </source>
</evidence>
<evidence type="ECO:0000256" key="2">
    <source>
        <dbReference type="ARBA" id="ARBA00006739"/>
    </source>
</evidence>
<dbReference type="Pfam" id="PF00535">
    <property type="entry name" value="Glycos_transf_2"/>
    <property type="match status" value="1"/>
</dbReference>
<comment type="similarity">
    <text evidence="2">Belongs to the glycosyltransferase 2 family.</text>
</comment>
<evidence type="ECO:0000256" key="1">
    <source>
        <dbReference type="ARBA" id="ARBA00001946"/>
    </source>
</evidence>
<keyword evidence="3" id="KW-0328">Glycosyltransferase</keyword>